<evidence type="ECO:0000313" key="2">
    <source>
        <dbReference type="EMBL" id="CAB4195802.1"/>
    </source>
</evidence>
<dbReference type="EMBL" id="LR797352">
    <property type="protein sequence ID" value="CAB4205017.1"/>
    <property type="molecule type" value="Genomic_DNA"/>
</dbReference>
<gene>
    <name evidence="1" type="ORF">UFOVP1195_40</name>
    <name evidence="2" type="ORF">UFOVP1288_40</name>
    <name evidence="3" type="ORF">UFOVP1409_40</name>
</gene>
<dbReference type="InterPro" id="IPR023366">
    <property type="entry name" value="ATP_synth_asu-like_sf"/>
</dbReference>
<evidence type="ECO:0000313" key="1">
    <source>
        <dbReference type="EMBL" id="CAB4190144.1"/>
    </source>
</evidence>
<dbReference type="EMBL" id="LR797238">
    <property type="protein sequence ID" value="CAB4195802.1"/>
    <property type="molecule type" value="Genomic_DNA"/>
</dbReference>
<accession>A0A6J5RIF6</accession>
<name>A0A6J5RIF6_9CAUD</name>
<proteinExistence type="predicted"/>
<dbReference type="EMBL" id="LR797149">
    <property type="protein sequence ID" value="CAB4190144.1"/>
    <property type="molecule type" value="Genomic_DNA"/>
</dbReference>
<reference evidence="2" key="1">
    <citation type="submission" date="2020-05" db="EMBL/GenBank/DDBJ databases">
        <authorList>
            <person name="Chiriac C."/>
            <person name="Salcher M."/>
            <person name="Ghai R."/>
            <person name="Kavagutti S V."/>
        </authorList>
    </citation>
    <scope>NUCLEOTIDE SEQUENCE</scope>
</reference>
<sequence length="636" mass="70570">MAFIKLQFKPGVNRDQTNYSGEGGWWACDKIRFRSGFPEKIGGWVKATPDAFRGVCRQMWNWITSFSDNFLAMGTNSKLYIEVGGSFYDVTPLRTTDPVLSSTDTDNCIFTTLNSTTVTTTLAVVHGANTGDFVTFEGASSVGGIPADKLNANHEITVTSVYSFTFTVTTAATSTVSGGGGTNIDISFEITPGYPIGTYGYGWGTGTWGRETWGLGSVQPVLFEQRDWWADNFDNDLVANIRNGPVYWWARGTTTDPANALAARAITLQDYATAQGDDPDAVPAQVMQILVSQQDKHLLAFGAVPFGSTDVADFDPMLIRWADQDTPSQWTPAVTNSAGFIRLSRGSRIVRAISTRQEILVWTDTTLYTLQFLGTTDVFGVQEYADNISVMSPRSLTTAAGVTYWMGQDKFYAYTGRVETLPCTLRNHVFNNINLSQAPQIVCGTNEQWNEIWWFYPTEDSEYNNAYVIYNHLENIWYYGSIERTAWLDTPLRHYPQAANGDDGGVAGYLYNQEAAINDDGSAMAAYIQSNDFDLGDGEQFMLSRRVIPDVGFSGSAATDPEITLELRHRDFPGNALDTEDDDSRLIIQTAVDQYTDQVFIRARARQMALKLSSVDLDVQWQCGSPRIDLRQDGKR</sequence>
<evidence type="ECO:0000313" key="3">
    <source>
        <dbReference type="EMBL" id="CAB4205017.1"/>
    </source>
</evidence>
<dbReference type="Gene3D" id="2.40.30.20">
    <property type="match status" value="1"/>
</dbReference>
<protein>
    <submittedName>
        <fullName evidence="2">Uncharacterized protein</fullName>
    </submittedName>
</protein>
<organism evidence="2">
    <name type="scientific">uncultured Caudovirales phage</name>
    <dbReference type="NCBI Taxonomy" id="2100421"/>
    <lineage>
        <taxon>Viruses</taxon>
        <taxon>Duplodnaviria</taxon>
        <taxon>Heunggongvirae</taxon>
        <taxon>Uroviricota</taxon>
        <taxon>Caudoviricetes</taxon>
        <taxon>Peduoviridae</taxon>
        <taxon>Maltschvirus</taxon>
        <taxon>Maltschvirus maltsch</taxon>
    </lineage>
</organism>